<dbReference type="InterPro" id="IPR036388">
    <property type="entry name" value="WH-like_DNA-bd_sf"/>
</dbReference>
<feature type="domain" description="RNA polymerase sigma-70 region 2" evidence="6">
    <location>
        <begin position="27"/>
        <end position="93"/>
    </location>
</feature>
<keyword evidence="3" id="KW-0731">Sigma factor</keyword>
<dbReference type="InterPro" id="IPR007627">
    <property type="entry name" value="RNA_pol_sigma70_r2"/>
</dbReference>
<dbReference type="NCBIfam" id="TIGR02937">
    <property type="entry name" value="sigma70-ECF"/>
    <property type="match status" value="1"/>
</dbReference>
<keyword evidence="9" id="KW-1185">Reference proteome</keyword>
<sequence>MDADSSSTDAELLFRLSRGETSAYRALFKRHERAAYRIALSMVRSTWDAEDVAAAAFLELWRKRDTARLVDGSVLPWLITVVSYCAKNNLRSTLRYRRLLAKVPREGQQPDHADEVARVIDALDISAAVQSALSELNARDASVLLLCVVQELSVHDAAIALGIPEGTVKSRLSRVKAKLRVRLGAFAPQPGEAQA</sequence>
<comment type="similarity">
    <text evidence="1">Belongs to the sigma-70 factor family. ECF subfamily.</text>
</comment>
<evidence type="ECO:0000313" key="8">
    <source>
        <dbReference type="EMBL" id="APZ35675.1"/>
    </source>
</evidence>
<dbReference type="InterPro" id="IPR013249">
    <property type="entry name" value="RNA_pol_sigma70_r4_t2"/>
</dbReference>
<keyword evidence="2" id="KW-0805">Transcription regulation</keyword>
<dbReference type="Gene3D" id="1.10.1740.10">
    <property type="match status" value="1"/>
</dbReference>
<gene>
    <name evidence="8" type="ORF">BOH66_01170</name>
</gene>
<dbReference type="Pfam" id="PF08281">
    <property type="entry name" value="Sigma70_r4_2"/>
    <property type="match status" value="1"/>
</dbReference>
<proteinExistence type="inferred from homology"/>
<dbReference type="EMBL" id="CP018762">
    <property type="protein sequence ID" value="APZ35675.1"/>
    <property type="molecule type" value="Genomic_DNA"/>
</dbReference>
<dbReference type="KEGG" id="maur:BOH66_01170"/>
<evidence type="ECO:0000256" key="3">
    <source>
        <dbReference type="ARBA" id="ARBA00023082"/>
    </source>
</evidence>
<dbReference type="InterPro" id="IPR014284">
    <property type="entry name" value="RNA_pol_sigma-70_dom"/>
</dbReference>
<feature type="domain" description="RNA polymerase sigma factor 70 region 4 type 2" evidence="7">
    <location>
        <begin position="128"/>
        <end position="179"/>
    </location>
</feature>
<evidence type="ECO:0000256" key="1">
    <source>
        <dbReference type="ARBA" id="ARBA00010641"/>
    </source>
</evidence>
<dbReference type="CDD" id="cd06171">
    <property type="entry name" value="Sigma70_r4"/>
    <property type="match status" value="1"/>
</dbReference>
<dbReference type="Pfam" id="PF04542">
    <property type="entry name" value="Sigma70_r2"/>
    <property type="match status" value="1"/>
</dbReference>
<evidence type="ECO:0000256" key="5">
    <source>
        <dbReference type="ARBA" id="ARBA00023163"/>
    </source>
</evidence>
<evidence type="ECO:0000256" key="2">
    <source>
        <dbReference type="ARBA" id="ARBA00023015"/>
    </source>
</evidence>
<dbReference type="InterPro" id="IPR013325">
    <property type="entry name" value="RNA_pol_sigma_r2"/>
</dbReference>
<evidence type="ECO:0000313" key="9">
    <source>
        <dbReference type="Proteomes" id="UP000187185"/>
    </source>
</evidence>
<dbReference type="PANTHER" id="PTHR43133">
    <property type="entry name" value="RNA POLYMERASE ECF-TYPE SIGMA FACTO"/>
    <property type="match status" value="1"/>
</dbReference>
<accession>A0A1P8UCA1</accession>
<dbReference type="GO" id="GO:0003677">
    <property type="term" value="F:DNA binding"/>
    <property type="evidence" value="ECO:0007669"/>
    <property type="project" value="UniProtKB-KW"/>
</dbReference>
<evidence type="ECO:0000259" key="6">
    <source>
        <dbReference type="Pfam" id="PF04542"/>
    </source>
</evidence>
<dbReference type="Proteomes" id="UP000187185">
    <property type="component" value="Chromosome"/>
</dbReference>
<dbReference type="GO" id="GO:0006352">
    <property type="term" value="P:DNA-templated transcription initiation"/>
    <property type="evidence" value="ECO:0007669"/>
    <property type="project" value="InterPro"/>
</dbReference>
<dbReference type="Gene3D" id="1.10.10.10">
    <property type="entry name" value="Winged helix-like DNA-binding domain superfamily/Winged helix DNA-binding domain"/>
    <property type="match status" value="1"/>
</dbReference>
<reference evidence="8 9" key="1">
    <citation type="submission" date="2016-12" db="EMBL/GenBank/DDBJ databases">
        <title>Complete genome sequence of Microbacterium aurum KACC 15219.</title>
        <authorList>
            <person name="Jung Y."/>
            <person name="Shin J.-H."/>
            <person name="Lee Y.-J."/>
            <person name="Yi H."/>
            <person name="Bahn Y.-S."/>
            <person name="Kim J.F."/>
            <person name="Lee D.-W."/>
        </authorList>
    </citation>
    <scope>NUCLEOTIDE SEQUENCE [LARGE SCALE GENOMIC DNA]</scope>
    <source>
        <strain evidence="8 9">KACC 15219</strain>
    </source>
</reference>
<dbReference type="InterPro" id="IPR039425">
    <property type="entry name" value="RNA_pol_sigma-70-like"/>
</dbReference>
<evidence type="ECO:0000256" key="4">
    <source>
        <dbReference type="ARBA" id="ARBA00023125"/>
    </source>
</evidence>
<name>A0A1P8UCA1_9MICO</name>
<dbReference type="SUPFAM" id="SSF88659">
    <property type="entry name" value="Sigma3 and sigma4 domains of RNA polymerase sigma factors"/>
    <property type="match status" value="1"/>
</dbReference>
<dbReference type="SUPFAM" id="SSF88946">
    <property type="entry name" value="Sigma2 domain of RNA polymerase sigma factors"/>
    <property type="match status" value="1"/>
</dbReference>
<evidence type="ECO:0008006" key="10">
    <source>
        <dbReference type="Google" id="ProtNLM"/>
    </source>
</evidence>
<dbReference type="AlphaFoldDB" id="A0A1P8UCA1"/>
<keyword evidence="5" id="KW-0804">Transcription</keyword>
<dbReference type="STRING" id="36805.BOH66_01170"/>
<keyword evidence="4" id="KW-0238">DNA-binding</keyword>
<dbReference type="InterPro" id="IPR013324">
    <property type="entry name" value="RNA_pol_sigma_r3/r4-like"/>
</dbReference>
<organism evidence="8 9">
    <name type="scientific">Microbacterium aurum</name>
    <dbReference type="NCBI Taxonomy" id="36805"/>
    <lineage>
        <taxon>Bacteria</taxon>
        <taxon>Bacillati</taxon>
        <taxon>Actinomycetota</taxon>
        <taxon>Actinomycetes</taxon>
        <taxon>Micrococcales</taxon>
        <taxon>Microbacteriaceae</taxon>
        <taxon>Microbacterium</taxon>
    </lineage>
</organism>
<protein>
    <recommendedName>
        <fullName evidence="10">RNA polymerase subunit sigma-24</fullName>
    </recommendedName>
</protein>
<dbReference type="PANTHER" id="PTHR43133:SF8">
    <property type="entry name" value="RNA POLYMERASE SIGMA FACTOR HI_1459-RELATED"/>
    <property type="match status" value="1"/>
</dbReference>
<dbReference type="GO" id="GO:0016987">
    <property type="term" value="F:sigma factor activity"/>
    <property type="evidence" value="ECO:0007669"/>
    <property type="project" value="UniProtKB-KW"/>
</dbReference>
<evidence type="ECO:0000259" key="7">
    <source>
        <dbReference type="Pfam" id="PF08281"/>
    </source>
</evidence>